<dbReference type="KEGG" id="bgt:106069896"/>
<reference evidence="7" key="1">
    <citation type="submission" date="2020-05" db="UniProtKB">
        <authorList>
            <consortium name="EnsemblMetazoa"/>
        </authorList>
    </citation>
    <scope>IDENTIFICATION</scope>
    <source>
        <strain evidence="7">BB02</strain>
    </source>
</reference>
<dbReference type="GO" id="GO:0016020">
    <property type="term" value="C:membrane"/>
    <property type="evidence" value="ECO:0007669"/>
    <property type="project" value="UniProtKB-SubCell"/>
</dbReference>
<evidence type="ECO:0000313" key="7">
    <source>
        <dbReference type="EnsemblMetazoa" id="BGLB035034-PA"/>
    </source>
</evidence>
<proteinExistence type="predicted"/>
<evidence type="ECO:0000259" key="6">
    <source>
        <dbReference type="PROSITE" id="PS50262"/>
    </source>
</evidence>
<feature type="domain" description="G-protein coupled receptors family 1 profile" evidence="6">
    <location>
        <begin position="57"/>
        <end position="324"/>
    </location>
</feature>
<dbReference type="EnsemblMetazoa" id="BGLB035034-RB">
    <property type="protein sequence ID" value="BGLB035034-PB"/>
    <property type="gene ID" value="BGLB035034"/>
</dbReference>
<organism evidence="7 8">
    <name type="scientific">Biomphalaria glabrata</name>
    <name type="common">Bloodfluke planorb</name>
    <name type="synonym">Freshwater snail</name>
    <dbReference type="NCBI Taxonomy" id="6526"/>
    <lineage>
        <taxon>Eukaryota</taxon>
        <taxon>Metazoa</taxon>
        <taxon>Spiralia</taxon>
        <taxon>Lophotrochozoa</taxon>
        <taxon>Mollusca</taxon>
        <taxon>Gastropoda</taxon>
        <taxon>Heterobranchia</taxon>
        <taxon>Euthyneura</taxon>
        <taxon>Panpulmonata</taxon>
        <taxon>Hygrophila</taxon>
        <taxon>Lymnaeoidea</taxon>
        <taxon>Planorbidae</taxon>
        <taxon>Biomphalaria</taxon>
    </lineage>
</organism>
<feature type="transmembrane region" description="Helical" evidence="5">
    <location>
        <begin position="211"/>
        <end position="234"/>
    </location>
</feature>
<keyword evidence="3 5" id="KW-1133">Transmembrane helix</keyword>
<dbReference type="Gene3D" id="1.20.1070.10">
    <property type="entry name" value="Rhodopsin 7-helix transmembrane proteins"/>
    <property type="match status" value="1"/>
</dbReference>
<feature type="transmembrane region" description="Helical" evidence="5">
    <location>
        <begin position="48"/>
        <end position="67"/>
    </location>
</feature>
<comment type="subcellular location">
    <subcellularLocation>
        <location evidence="1">Membrane</location>
    </subcellularLocation>
</comment>
<dbReference type="VEuPathDB" id="VectorBase:BGLAX_027794"/>
<evidence type="ECO:0000256" key="4">
    <source>
        <dbReference type="ARBA" id="ARBA00023136"/>
    </source>
</evidence>
<keyword evidence="2 5" id="KW-0812">Transmembrane</keyword>
<dbReference type="OrthoDB" id="6097566at2759"/>
<feature type="transmembrane region" description="Helical" evidence="5">
    <location>
        <begin position="263"/>
        <end position="285"/>
    </location>
</feature>
<dbReference type="PROSITE" id="PS50262">
    <property type="entry name" value="G_PROTEIN_RECEP_F1_2"/>
    <property type="match status" value="1"/>
</dbReference>
<dbReference type="InterPro" id="IPR017452">
    <property type="entry name" value="GPCR_Rhodpsn_7TM"/>
</dbReference>
<feature type="transmembrane region" description="Helical" evidence="5">
    <location>
        <begin position="131"/>
        <end position="151"/>
    </location>
</feature>
<evidence type="ECO:0000256" key="3">
    <source>
        <dbReference type="ARBA" id="ARBA00022989"/>
    </source>
</evidence>
<evidence type="ECO:0000256" key="2">
    <source>
        <dbReference type="ARBA" id="ARBA00022692"/>
    </source>
</evidence>
<feature type="transmembrane region" description="Helical" evidence="5">
    <location>
        <begin position="158"/>
        <end position="178"/>
    </location>
</feature>
<evidence type="ECO:0000313" key="8">
    <source>
        <dbReference type="Proteomes" id="UP000076420"/>
    </source>
</evidence>
<accession>A0A2C9LUD8</accession>
<feature type="transmembrane region" description="Helical" evidence="5">
    <location>
        <begin position="79"/>
        <end position="97"/>
    </location>
</feature>
<dbReference type="Proteomes" id="UP000076420">
    <property type="component" value="Unassembled WGS sequence"/>
</dbReference>
<sequence>MNDNRRLLRFINSTDNISLFYGNVSYSTPCFDRSFYRNFRTAMLWSDIVTDVLGTVLNLWLLLAILTSAELRLRLRNRLLSSVCIQNLFECLVYLPFSLYMYTVARNEAWTCPETMAINLIFYINEFVSNWNLVLILALAVVTLLGADLFLTRLSRWLSIAVTFGVLLMPWVLSVLVVPPTIFTHTEQILLTRASKNETVCWTRMFDVRKILYVLNIGVPAILIAICLAATVFLSWKKKVRERTGVGEMARQLIGGSNEAEGVLPYVAMTVIIYACDFGLVLNIIRSSYYKDCVTVTLKAAVNILEGFKVLLLPMTFLLFPEIRYRVKKTLELLRPAHRTSGLSISYVREG</sequence>
<evidence type="ECO:0000256" key="1">
    <source>
        <dbReference type="ARBA" id="ARBA00004370"/>
    </source>
</evidence>
<evidence type="ECO:0000256" key="5">
    <source>
        <dbReference type="SAM" id="Phobius"/>
    </source>
</evidence>
<dbReference type="AlphaFoldDB" id="A0A2C9LUD8"/>
<keyword evidence="4 5" id="KW-0472">Membrane</keyword>
<dbReference type="RefSeq" id="XP_013085119.2">
    <property type="nucleotide sequence ID" value="XM_013229665.2"/>
</dbReference>
<protein>
    <recommendedName>
        <fullName evidence="6">G-protein coupled receptors family 1 profile domain-containing protein</fullName>
    </recommendedName>
</protein>
<dbReference type="VEuPathDB" id="VectorBase:BGLB035034"/>
<dbReference type="SUPFAM" id="SSF81321">
    <property type="entry name" value="Family A G protein-coupled receptor-like"/>
    <property type="match status" value="1"/>
</dbReference>
<dbReference type="EnsemblMetazoa" id="BGLB035034-RA">
    <property type="protein sequence ID" value="BGLB035034-PA"/>
    <property type="gene ID" value="BGLB035034"/>
</dbReference>
<name>A0A2C9LUD8_BIOGL</name>
<gene>
    <name evidence="7" type="primary">106069896</name>
</gene>